<evidence type="ECO:0000256" key="7">
    <source>
        <dbReference type="SAM" id="Phobius"/>
    </source>
</evidence>
<keyword evidence="4 7" id="KW-0812">Transmembrane</keyword>
<feature type="domain" description="YetF C-terminal" evidence="8">
    <location>
        <begin position="108"/>
        <end position="188"/>
    </location>
</feature>
<comment type="similarity">
    <text evidence="2">Belongs to the UPF0702 family.</text>
</comment>
<dbReference type="PANTHER" id="PTHR34582:SF6">
    <property type="entry name" value="UPF0702 TRANSMEMBRANE PROTEIN YCAP"/>
    <property type="match status" value="1"/>
</dbReference>
<feature type="transmembrane region" description="Helical" evidence="7">
    <location>
        <begin position="31"/>
        <end position="51"/>
    </location>
</feature>
<organism evidence="10 12">
    <name type="scientific">Formosa algae</name>
    <dbReference type="NCBI Taxonomy" id="225843"/>
    <lineage>
        <taxon>Bacteria</taxon>
        <taxon>Pseudomonadati</taxon>
        <taxon>Bacteroidota</taxon>
        <taxon>Flavobacteriia</taxon>
        <taxon>Flavobacteriales</taxon>
        <taxon>Flavobacteriaceae</taxon>
        <taxon>Formosa</taxon>
    </lineage>
</organism>
<feature type="domain" description="YetF-like N-terminal transmembrane" evidence="9">
    <location>
        <begin position="43"/>
        <end position="105"/>
    </location>
</feature>
<evidence type="ECO:0000313" key="11">
    <source>
        <dbReference type="EMBL" id="MDQ0335453.1"/>
    </source>
</evidence>
<dbReference type="InterPro" id="IPR048454">
    <property type="entry name" value="YetF_N"/>
</dbReference>
<dbReference type="OrthoDB" id="9793799at2"/>
<evidence type="ECO:0000256" key="5">
    <source>
        <dbReference type="ARBA" id="ARBA00022989"/>
    </source>
</evidence>
<keyword evidence="3" id="KW-1003">Cell membrane</keyword>
<dbReference type="Pfam" id="PF04239">
    <property type="entry name" value="DUF421"/>
    <property type="match status" value="1"/>
</dbReference>
<proteinExistence type="inferred from homology"/>
<feature type="transmembrane region" description="Helical" evidence="7">
    <location>
        <begin position="86"/>
        <end position="106"/>
    </location>
</feature>
<evidence type="ECO:0000313" key="12">
    <source>
        <dbReference type="Proteomes" id="UP001138672"/>
    </source>
</evidence>
<dbReference type="EMBL" id="JAUSUU010000005">
    <property type="protein sequence ID" value="MDQ0335453.1"/>
    <property type="molecule type" value="Genomic_DNA"/>
</dbReference>
<dbReference type="Proteomes" id="UP001138672">
    <property type="component" value="Unassembled WGS sequence"/>
</dbReference>
<evidence type="ECO:0000259" key="8">
    <source>
        <dbReference type="Pfam" id="PF04239"/>
    </source>
</evidence>
<name>A0A9X1CC72_9FLAO</name>
<dbReference type="AlphaFoldDB" id="A0A9X1CC72"/>
<gene>
    <name evidence="10" type="ORF">J2Z56_001778</name>
    <name evidence="11" type="ORF">J2Z57_001901</name>
</gene>
<dbReference type="Pfam" id="PF20730">
    <property type="entry name" value="YetF_N"/>
    <property type="match status" value="1"/>
</dbReference>
<evidence type="ECO:0000256" key="4">
    <source>
        <dbReference type="ARBA" id="ARBA00022692"/>
    </source>
</evidence>
<dbReference type="Gene3D" id="3.30.240.20">
    <property type="entry name" value="bsu07140 like domains"/>
    <property type="match status" value="1"/>
</dbReference>
<evidence type="ECO:0000256" key="6">
    <source>
        <dbReference type="ARBA" id="ARBA00023136"/>
    </source>
</evidence>
<dbReference type="EMBL" id="JAGGJQ010000004">
    <property type="protein sequence ID" value="MBP1839854.1"/>
    <property type="molecule type" value="Genomic_DNA"/>
</dbReference>
<dbReference type="Proteomes" id="UP001231587">
    <property type="component" value="Unassembled WGS sequence"/>
</dbReference>
<reference evidence="10" key="1">
    <citation type="submission" date="2021-03" db="EMBL/GenBank/DDBJ databases">
        <title>Genomic Encyclopedia of Type Strains, Phase IV (KMG-IV): sequencing the most valuable type-strain genomes for metagenomic binning, comparative biology and taxonomic classification.</title>
        <authorList>
            <person name="Goeker M."/>
        </authorList>
    </citation>
    <scope>NUCLEOTIDE SEQUENCE</scope>
    <source>
        <strain evidence="10">DSM 15523</strain>
        <strain evidence="11 13">DSM 16476</strain>
    </source>
</reference>
<evidence type="ECO:0000313" key="10">
    <source>
        <dbReference type="EMBL" id="MBP1839854.1"/>
    </source>
</evidence>
<dbReference type="InterPro" id="IPR023090">
    <property type="entry name" value="UPF0702_alpha/beta_dom_sf"/>
</dbReference>
<evidence type="ECO:0000256" key="3">
    <source>
        <dbReference type="ARBA" id="ARBA00022475"/>
    </source>
</evidence>
<dbReference type="InterPro" id="IPR007353">
    <property type="entry name" value="DUF421"/>
</dbReference>
<keyword evidence="6 7" id="KW-0472">Membrane</keyword>
<comment type="caution">
    <text evidence="10">The sequence shown here is derived from an EMBL/GenBank/DDBJ whole genome shotgun (WGS) entry which is preliminary data.</text>
</comment>
<sequence>MNTSNLLYLSSIANQSAKKATGLFDSDFQSILLILLSSTGIYLAVIVYTRIFGKRSFSKMSSFDFAMTVAVGSIIATTILSETVSLFEGAVGLLMVYILQLVAAYLRRYSWFEKQIDNQPTLIMDGQTILKKNLEAVRLTEGDLRSKLREANVTKLSEIKAVIFETTGDLVVLHKKDNDAIDHWIINDVKR</sequence>
<keyword evidence="5 7" id="KW-1133">Transmembrane helix</keyword>
<dbReference type="GO" id="GO:0005886">
    <property type="term" value="C:plasma membrane"/>
    <property type="evidence" value="ECO:0007669"/>
    <property type="project" value="UniProtKB-SubCell"/>
</dbReference>
<dbReference type="PANTHER" id="PTHR34582">
    <property type="entry name" value="UPF0702 TRANSMEMBRANE PROTEIN YCAP"/>
    <property type="match status" value="1"/>
</dbReference>
<evidence type="ECO:0000256" key="2">
    <source>
        <dbReference type="ARBA" id="ARBA00006448"/>
    </source>
</evidence>
<dbReference type="RefSeq" id="WP_083495718.1">
    <property type="nucleotide sequence ID" value="NZ_JAGGJQ010000004.1"/>
</dbReference>
<evidence type="ECO:0000256" key="1">
    <source>
        <dbReference type="ARBA" id="ARBA00004651"/>
    </source>
</evidence>
<evidence type="ECO:0000313" key="13">
    <source>
        <dbReference type="Proteomes" id="UP001231587"/>
    </source>
</evidence>
<evidence type="ECO:0000259" key="9">
    <source>
        <dbReference type="Pfam" id="PF20730"/>
    </source>
</evidence>
<feature type="transmembrane region" description="Helical" evidence="7">
    <location>
        <begin position="63"/>
        <end position="80"/>
    </location>
</feature>
<protein>
    <submittedName>
        <fullName evidence="10">Uncharacterized membrane protein YcaP (DUF421 family)</fullName>
    </submittedName>
</protein>
<keyword evidence="13" id="KW-1185">Reference proteome</keyword>
<comment type="subcellular location">
    <subcellularLocation>
        <location evidence="1">Cell membrane</location>
        <topology evidence="1">Multi-pass membrane protein</topology>
    </subcellularLocation>
</comment>
<accession>A0A9X1CC72</accession>